<dbReference type="InterPro" id="IPR011032">
    <property type="entry name" value="GroES-like_sf"/>
</dbReference>
<dbReference type="PROSITE" id="PS00681">
    <property type="entry name" value="CHAPERONINS_CPN10"/>
    <property type="match status" value="1"/>
</dbReference>
<comment type="subunit">
    <text evidence="3">Heptamer of 7 subunits arranged in a ring. Interacts with the chaperonin GroEL.</text>
</comment>
<proteinExistence type="inferred from homology"/>
<accession>A0A7C4EJ27</accession>
<comment type="subcellular location">
    <subcellularLocation>
        <location evidence="3">Cytoplasm</location>
    </subcellularLocation>
</comment>
<gene>
    <name evidence="3" type="primary">groES</name>
    <name evidence="3" type="synonym">groS</name>
    <name evidence="5" type="ORF">ENR59_07220</name>
</gene>
<dbReference type="GO" id="GO:0046872">
    <property type="term" value="F:metal ion binding"/>
    <property type="evidence" value="ECO:0007669"/>
    <property type="project" value="TreeGrafter"/>
</dbReference>
<dbReference type="HAMAP" id="MF_00580">
    <property type="entry name" value="CH10"/>
    <property type="match status" value="1"/>
</dbReference>
<dbReference type="GO" id="GO:0005524">
    <property type="term" value="F:ATP binding"/>
    <property type="evidence" value="ECO:0007669"/>
    <property type="project" value="InterPro"/>
</dbReference>
<dbReference type="AlphaFoldDB" id="A0A7C4EJ27"/>
<dbReference type="SMART" id="SM00883">
    <property type="entry name" value="Cpn10"/>
    <property type="match status" value="1"/>
</dbReference>
<dbReference type="Pfam" id="PF00166">
    <property type="entry name" value="Cpn10"/>
    <property type="match status" value="1"/>
</dbReference>
<dbReference type="NCBIfam" id="NF001533">
    <property type="entry name" value="PRK00364.2-4"/>
    <property type="match status" value="1"/>
</dbReference>
<dbReference type="CDD" id="cd00320">
    <property type="entry name" value="cpn10"/>
    <property type="match status" value="1"/>
</dbReference>
<comment type="similarity">
    <text evidence="1 3 4">Belongs to the GroES chaperonin family.</text>
</comment>
<evidence type="ECO:0000256" key="3">
    <source>
        <dbReference type="HAMAP-Rule" id="MF_00580"/>
    </source>
</evidence>
<dbReference type="GO" id="GO:0051087">
    <property type="term" value="F:protein-folding chaperone binding"/>
    <property type="evidence" value="ECO:0007669"/>
    <property type="project" value="TreeGrafter"/>
</dbReference>
<sequence>MKLKPLNDRVLVKRLEEELVTKGGIIIPDSAKEKPMRGEVIAVGPGKLADDGKRTALAVKAGDKVLFNKYAGTEIKIDGEEHLMMREDDILAVID</sequence>
<protein>
    <recommendedName>
        <fullName evidence="3">Co-chaperonin GroES</fullName>
    </recommendedName>
    <alternativeName>
        <fullName evidence="3">10 kDa chaperonin</fullName>
    </alternativeName>
    <alternativeName>
        <fullName evidence="3">Chaperonin-10</fullName>
        <shortName evidence="3">Cpn10</shortName>
    </alternativeName>
</protein>
<evidence type="ECO:0000256" key="4">
    <source>
        <dbReference type="RuleBase" id="RU000535"/>
    </source>
</evidence>
<organism evidence="5">
    <name type="scientific">Fundidesulfovibrio putealis</name>
    <dbReference type="NCBI Taxonomy" id="270496"/>
    <lineage>
        <taxon>Bacteria</taxon>
        <taxon>Pseudomonadati</taxon>
        <taxon>Thermodesulfobacteriota</taxon>
        <taxon>Desulfovibrionia</taxon>
        <taxon>Desulfovibrionales</taxon>
        <taxon>Desulfovibrionaceae</taxon>
        <taxon>Fundidesulfovibrio</taxon>
    </lineage>
</organism>
<dbReference type="NCBIfam" id="NF001529">
    <property type="entry name" value="PRK00364.1-5"/>
    <property type="match status" value="1"/>
</dbReference>
<dbReference type="NCBIfam" id="NF001531">
    <property type="entry name" value="PRK00364.2-2"/>
    <property type="match status" value="1"/>
</dbReference>
<keyword evidence="3" id="KW-0963">Cytoplasm</keyword>
<dbReference type="Gene3D" id="2.30.33.40">
    <property type="entry name" value="GroES chaperonin"/>
    <property type="match status" value="1"/>
</dbReference>
<dbReference type="NCBIfam" id="NF001534">
    <property type="entry name" value="PRK00364.2-5"/>
    <property type="match status" value="1"/>
</dbReference>
<evidence type="ECO:0000313" key="5">
    <source>
        <dbReference type="EMBL" id="HGG92729.1"/>
    </source>
</evidence>
<dbReference type="PRINTS" id="PR00297">
    <property type="entry name" value="CHAPERONIN10"/>
</dbReference>
<dbReference type="InterPro" id="IPR037124">
    <property type="entry name" value="Chaperonin_GroES_sf"/>
</dbReference>
<comment type="caution">
    <text evidence="5">The sequence shown here is derived from an EMBL/GenBank/DDBJ whole genome shotgun (WGS) entry which is preliminary data.</text>
</comment>
<dbReference type="FunFam" id="2.30.33.40:FF:000001">
    <property type="entry name" value="10 kDa chaperonin"/>
    <property type="match status" value="1"/>
</dbReference>
<comment type="function">
    <text evidence="3 4">Together with the chaperonin GroEL, plays an essential role in assisting protein folding. The GroEL-GroES system forms a nano-cage that allows encapsulation of the non-native substrate proteins and provides a physical environment optimized to promote and accelerate protein folding. GroES binds to the apical surface of the GroEL ring, thereby capping the opening of the GroEL channel.</text>
</comment>
<dbReference type="InterPro" id="IPR018369">
    <property type="entry name" value="Chaprnonin_Cpn10_CS"/>
</dbReference>
<keyword evidence="2 3" id="KW-0143">Chaperone</keyword>
<dbReference type="NCBIfam" id="NF001527">
    <property type="entry name" value="PRK00364.1-2"/>
    <property type="match status" value="1"/>
</dbReference>
<dbReference type="GO" id="GO:0005737">
    <property type="term" value="C:cytoplasm"/>
    <property type="evidence" value="ECO:0007669"/>
    <property type="project" value="UniProtKB-SubCell"/>
</dbReference>
<dbReference type="GO" id="GO:0051082">
    <property type="term" value="F:unfolded protein binding"/>
    <property type="evidence" value="ECO:0007669"/>
    <property type="project" value="TreeGrafter"/>
</dbReference>
<dbReference type="PANTHER" id="PTHR10772">
    <property type="entry name" value="10 KDA HEAT SHOCK PROTEIN"/>
    <property type="match status" value="1"/>
</dbReference>
<dbReference type="EMBL" id="DSRP01000495">
    <property type="protein sequence ID" value="HGG92729.1"/>
    <property type="molecule type" value="Genomic_DNA"/>
</dbReference>
<name>A0A7C4EJ27_9BACT</name>
<dbReference type="GO" id="GO:0044183">
    <property type="term" value="F:protein folding chaperone"/>
    <property type="evidence" value="ECO:0007669"/>
    <property type="project" value="InterPro"/>
</dbReference>
<dbReference type="InterPro" id="IPR020818">
    <property type="entry name" value="Chaperonin_GroES"/>
</dbReference>
<evidence type="ECO:0000256" key="2">
    <source>
        <dbReference type="ARBA" id="ARBA00023186"/>
    </source>
</evidence>
<dbReference type="SUPFAM" id="SSF50129">
    <property type="entry name" value="GroES-like"/>
    <property type="match status" value="1"/>
</dbReference>
<reference evidence="5" key="1">
    <citation type="journal article" date="2020" name="mSystems">
        <title>Genome- and Community-Level Interaction Insights into Carbon Utilization and Element Cycling Functions of Hydrothermarchaeota in Hydrothermal Sediment.</title>
        <authorList>
            <person name="Zhou Z."/>
            <person name="Liu Y."/>
            <person name="Xu W."/>
            <person name="Pan J."/>
            <person name="Luo Z.H."/>
            <person name="Li M."/>
        </authorList>
    </citation>
    <scope>NUCLEOTIDE SEQUENCE [LARGE SCALE GENOMIC DNA]</scope>
    <source>
        <strain evidence="5">SpSt-413</strain>
    </source>
</reference>
<dbReference type="PANTHER" id="PTHR10772:SF58">
    <property type="entry name" value="CO-CHAPERONIN GROES"/>
    <property type="match status" value="1"/>
</dbReference>
<evidence type="ECO:0000256" key="1">
    <source>
        <dbReference type="ARBA" id="ARBA00006975"/>
    </source>
</evidence>